<proteinExistence type="predicted"/>
<accession>A0A2S2DSC1</accession>
<keyword evidence="4" id="KW-1185">Reference proteome</keyword>
<feature type="chain" id="PRO_5015752549" description="Outer membrane protein beta-barrel domain-containing protein" evidence="1">
    <location>
        <begin position="19"/>
        <end position="392"/>
    </location>
</feature>
<evidence type="ECO:0000313" key="4">
    <source>
        <dbReference type="Proteomes" id="UP000245468"/>
    </source>
</evidence>
<feature type="domain" description="Outer membrane protein beta-barrel" evidence="2">
    <location>
        <begin position="277"/>
        <end position="369"/>
    </location>
</feature>
<dbReference type="Pfam" id="PF13568">
    <property type="entry name" value="OMP_b-brl_2"/>
    <property type="match status" value="1"/>
</dbReference>
<dbReference type="InterPro" id="IPR025665">
    <property type="entry name" value="Beta-barrel_OMP_2"/>
</dbReference>
<evidence type="ECO:0000259" key="2">
    <source>
        <dbReference type="Pfam" id="PF13568"/>
    </source>
</evidence>
<dbReference type="KEGG" id="psez:HME7025_00328"/>
<dbReference type="AlphaFoldDB" id="A0A2S2DSC1"/>
<dbReference type="RefSeq" id="WP_109321966.1">
    <property type="nucleotide sequence ID" value="NZ_CP029346.1"/>
</dbReference>
<reference evidence="4" key="1">
    <citation type="submission" date="2018-05" db="EMBL/GenBank/DDBJ databases">
        <title>Pseudarcicella sp. HME7025 Genome sequencing and assembly.</title>
        <authorList>
            <person name="Kim H."/>
            <person name="Kang H."/>
            <person name="Joh K."/>
        </authorList>
    </citation>
    <scope>NUCLEOTIDE SEQUENCE [LARGE SCALE GENOMIC DNA]</scope>
    <source>
        <strain evidence="4">HME7025</strain>
    </source>
</reference>
<gene>
    <name evidence="3" type="ORF">HME7025_00328</name>
</gene>
<evidence type="ECO:0000256" key="1">
    <source>
        <dbReference type="SAM" id="SignalP"/>
    </source>
</evidence>
<evidence type="ECO:0000313" key="3">
    <source>
        <dbReference type="EMBL" id="AWL08202.1"/>
    </source>
</evidence>
<sequence>MKNLFILGFILISTSLLARPNQDSLLLKIDKRNQEIIGNPSNSKKSLKEELQAIFAKNGIVMEDSLWQSIRKAVQADNEKDTSIVVSVGGKNVNIKLHQSGFNGTKSFSSTKTISAGSSGSNDKQVEVGLKGIHVKEGNEEVHVGWNGVQVKEGNEVTRVIWGKDSTKIQAKDRNFYQRRGLNLYLGLNGTSGNLPAMSIAQFPAPLLSTDFALKPLGSRYVGLEISRSIRLSSGDKSRFNLGYGIQFDWYNFMFDHNRIIQKGTDAVIFQPILDANGGETVLSKNKMTVSYITLPIMPHWTYSKESAVQMIGLGGYVSYRLDSYTKAIEDKTDNLHKTTSNLFVNQVRYGVRAEFALKHFPDLFFSYDLSPLFEKGKGPEVQAFSFGIRLL</sequence>
<name>A0A2S2DSC1_9BACT</name>
<dbReference type="EMBL" id="CP029346">
    <property type="protein sequence ID" value="AWL08202.1"/>
    <property type="molecule type" value="Genomic_DNA"/>
</dbReference>
<protein>
    <recommendedName>
        <fullName evidence="2">Outer membrane protein beta-barrel domain-containing protein</fullName>
    </recommendedName>
</protein>
<keyword evidence="1" id="KW-0732">Signal</keyword>
<dbReference type="Proteomes" id="UP000245468">
    <property type="component" value="Chromosome"/>
</dbReference>
<dbReference type="OrthoDB" id="891525at2"/>
<feature type="signal peptide" evidence="1">
    <location>
        <begin position="1"/>
        <end position="18"/>
    </location>
</feature>
<organism evidence="3 4">
    <name type="scientific">Aquirufa nivalisilvae</name>
    <dbReference type="NCBI Taxonomy" id="2516557"/>
    <lineage>
        <taxon>Bacteria</taxon>
        <taxon>Pseudomonadati</taxon>
        <taxon>Bacteroidota</taxon>
        <taxon>Cytophagia</taxon>
        <taxon>Cytophagales</taxon>
        <taxon>Flectobacillaceae</taxon>
        <taxon>Aquirufa</taxon>
    </lineage>
</organism>